<gene>
    <name evidence="1" type="ORF">UV8b_04528</name>
</gene>
<dbReference type="RefSeq" id="XP_042997960.1">
    <property type="nucleotide sequence ID" value="XM_043142026.1"/>
</dbReference>
<accession>A0A8E5MI79</accession>
<dbReference type="EMBL" id="CP072756">
    <property type="protein sequence ID" value="QUC20287.1"/>
    <property type="molecule type" value="Genomic_DNA"/>
</dbReference>
<dbReference type="Proteomes" id="UP000027002">
    <property type="component" value="Chromosome 4"/>
</dbReference>
<dbReference type="AlphaFoldDB" id="A0A8E5MI79"/>
<evidence type="ECO:0000313" key="2">
    <source>
        <dbReference type="Proteomes" id="UP000027002"/>
    </source>
</evidence>
<dbReference type="KEGG" id="uvi:66065306"/>
<protein>
    <submittedName>
        <fullName evidence="1">Uncharacterized protein</fullName>
    </submittedName>
</protein>
<keyword evidence="2" id="KW-1185">Reference proteome</keyword>
<name>A0A8E5MI79_USTVR</name>
<reference evidence="1" key="1">
    <citation type="submission" date="2020-03" db="EMBL/GenBank/DDBJ databases">
        <title>A mixture of massive structural variations and highly conserved coding sequences in Ustilaginoidea virens genome.</title>
        <authorList>
            <person name="Zhang K."/>
            <person name="Zhao Z."/>
            <person name="Zhang Z."/>
            <person name="Li Y."/>
            <person name="Hsiang T."/>
            <person name="Sun W."/>
        </authorList>
    </citation>
    <scope>NUCLEOTIDE SEQUENCE</scope>
    <source>
        <strain evidence="1">UV-8b</strain>
    </source>
</reference>
<dbReference type="GeneID" id="66065306"/>
<evidence type="ECO:0000313" key="1">
    <source>
        <dbReference type="EMBL" id="QUC20287.1"/>
    </source>
</evidence>
<proteinExistence type="predicted"/>
<sequence length="96" mass="10940">MSNKEYNRQTPVKYVTRASSSLPNQQRQYTLCIKTPLKLPADGVLCVNMHCPLFAAGGLGRYTRAQTSFGAEETVFTDFFSVQEISDRRMTRNWTL</sequence>
<organism evidence="1 2">
    <name type="scientific">Ustilaginoidea virens</name>
    <name type="common">Rice false smut fungus</name>
    <name type="synonym">Villosiclava virens</name>
    <dbReference type="NCBI Taxonomy" id="1159556"/>
    <lineage>
        <taxon>Eukaryota</taxon>
        <taxon>Fungi</taxon>
        <taxon>Dikarya</taxon>
        <taxon>Ascomycota</taxon>
        <taxon>Pezizomycotina</taxon>
        <taxon>Sordariomycetes</taxon>
        <taxon>Hypocreomycetidae</taxon>
        <taxon>Hypocreales</taxon>
        <taxon>Clavicipitaceae</taxon>
        <taxon>Ustilaginoidea</taxon>
    </lineage>
</organism>